<proteinExistence type="predicted"/>
<dbReference type="AlphaFoldDB" id="A0AAV4DPR9"/>
<dbReference type="EMBL" id="BLXT01008165">
    <property type="protein sequence ID" value="GFO46102.1"/>
    <property type="molecule type" value="Genomic_DNA"/>
</dbReference>
<dbReference type="Proteomes" id="UP000735302">
    <property type="component" value="Unassembled WGS sequence"/>
</dbReference>
<evidence type="ECO:0000256" key="1">
    <source>
        <dbReference type="SAM" id="MobiDB-lite"/>
    </source>
</evidence>
<feature type="compositionally biased region" description="Polar residues" evidence="1">
    <location>
        <begin position="142"/>
        <end position="152"/>
    </location>
</feature>
<feature type="region of interest" description="Disordered" evidence="1">
    <location>
        <begin position="137"/>
        <end position="172"/>
    </location>
</feature>
<sequence>MFTLPVCRCVASCKIEAGKVNDREWKEEEEKEGEQKVLTGGEVFLLRLDCTLASPLGVKYPGFLARPGQYDIIKTWSHHETGPTVISSRKVILHFQSPRRVLLGLRHLKNHSKMQYSLYNLRDACRCQTPALRTCRRRRSRPNVTGDTSQASGKDGCSQHVTKSCGLERQEG</sequence>
<keyword evidence="3" id="KW-1185">Reference proteome</keyword>
<organism evidence="2 3">
    <name type="scientific">Plakobranchus ocellatus</name>
    <dbReference type="NCBI Taxonomy" id="259542"/>
    <lineage>
        <taxon>Eukaryota</taxon>
        <taxon>Metazoa</taxon>
        <taxon>Spiralia</taxon>
        <taxon>Lophotrochozoa</taxon>
        <taxon>Mollusca</taxon>
        <taxon>Gastropoda</taxon>
        <taxon>Heterobranchia</taxon>
        <taxon>Euthyneura</taxon>
        <taxon>Panpulmonata</taxon>
        <taxon>Sacoglossa</taxon>
        <taxon>Placobranchoidea</taxon>
        <taxon>Plakobranchidae</taxon>
        <taxon>Plakobranchus</taxon>
    </lineage>
</organism>
<protein>
    <submittedName>
        <fullName evidence="2">Uncharacterized protein</fullName>
    </submittedName>
</protein>
<accession>A0AAV4DPR9</accession>
<gene>
    <name evidence="2" type="ORF">PoB_007260700</name>
</gene>
<comment type="caution">
    <text evidence="2">The sequence shown here is derived from an EMBL/GenBank/DDBJ whole genome shotgun (WGS) entry which is preliminary data.</text>
</comment>
<evidence type="ECO:0000313" key="2">
    <source>
        <dbReference type="EMBL" id="GFO46102.1"/>
    </source>
</evidence>
<reference evidence="2 3" key="1">
    <citation type="journal article" date="2021" name="Elife">
        <title>Chloroplast acquisition without the gene transfer in kleptoplastic sea slugs, Plakobranchus ocellatus.</title>
        <authorList>
            <person name="Maeda T."/>
            <person name="Takahashi S."/>
            <person name="Yoshida T."/>
            <person name="Shimamura S."/>
            <person name="Takaki Y."/>
            <person name="Nagai Y."/>
            <person name="Toyoda A."/>
            <person name="Suzuki Y."/>
            <person name="Arimoto A."/>
            <person name="Ishii H."/>
            <person name="Satoh N."/>
            <person name="Nishiyama T."/>
            <person name="Hasebe M."/>
            <person name="Maruyama T."/>
            <person name="Minagawa J."/>
            <person name="Obokata J."/>
            <person name="Shigenobu S."/>
        </authorList>
    </citation>
    <scope>NUCLEOTIDE SEQUENCE [LARGE SCALE GENOMIC DNA]</scope>
</reference>
<evidence type="ECO:0000313" key="3">
    <source>
        <dbReference type="Proteomes" id="UP000735302"/>
    </source>
</evidence>
<name>A0AAV4DPR9_9GAST</name>